<evidence type="ECO:0000256" key="3">
    <source>
        <dbReference type="ARBA" id="ARBA00022746"/>
    </source>
</evidence>
<protein>
    <recommendedName>
        <fullName evidence="2">15-cis-phytoene synthase</fullName>
        <ecNumber evidence="2">2.5.1.32</ecNumber>
    </recommendedName>
</protein>
<dbReference type="Proteomes" id="UP001177003">
    <property type="component" value="Chromosome 5"/>
</dbReference>
<reference evidence="4" key="1">
    <citation type="submission" date="2023-04" db="EMBL/GenBank/DDBJ databases">
        <authorList>
            <person name="Vijverberg K."/>
            <person name="Xiong W."/>
            <person name="Schranz E."/>
        </authorList>
    </citation>
    <scope>NUCLEOTIDE SEQUENCE</scope>
</reference>
<evidence type="ECO:0000313" key="5">
    <source>
        <dbReference type="Proteomes" id="UP001177003"/>
    </source>
</evidence>
<organism evidence="4 5">
    <name type="scientific">Lactuca saligna</name>
    <name type="common">Willowleaf lettuce</name>
    <dbReference type="NCBI Taxonomy" id="75948"/>
    <lineage>
        <taxon>Eukaryota</taxon>
        <taxon>Viridiplantae</taxon>
        <taxon>Streptophyta</taxon>
        <taxon>Embryophyta</taxon>
        <taxon>Tracheophyta</taxon>
        <taxon>Spermatophyta</taxon>
        <taxon>Magnoliopsida</taxon>
        <taxon>eudicotyledons</taxon>
        <taxon>Gunneridae</taxon>
        <taxon>Pentapetalae</taxon>
        <taxon>asterids</taxon>
        <taxon>campanulids</taxon>
        <taxon>Asterales</taxon>
        <taxon>Asteraceae</taxon>
        <taxon>Cichorioideae</taxon>
        <taxon>Cichorieae</taxon>
        <taxon>Lactucinae</taxon>
        <taxon>Lactuca</taxon>
    </lineage>
</organism>
<evidence type="ECO:0000256" key="1">
    <source>
        <dbReference type="ARBA" id="ARBA00001805"/>
    </source>
</evidence>
<dbReference type="InterPro" id="IPR008949">
    <property type="entry name" value="Isoprenoid_synthase_dom_sf"/>
</dbReference>
<keyword evidence="5" id="KW-1185">Reference proteome</keyword>
<gene>
    <name evidence="4" type="ORF">LSALG_LOCUS23541</name>
</gene>
<evidence type="ECO:0000313" key="4">
    <source>
        <dbReference type="EMBL" id="CAI9283978.1"/>
    </source>
</evidence>
<proteinExistence type="predicted"/>
<dbReference type="GO" id="GO:0016117">
    <property type="term" value="P:carotenoid biosynthetic process"/>
    <property type="evidence" value="ECO:0007669"/>
    <property type="project" value="UniProtKB-KW"/>
</dbReference>
<name>A0AA36E6E5_LACSI</name>
<sequence length="246" mass="28070">MSRPRRTTQQRSISRWTSQQLTDSFITDRLPVLVGAAGALGAARALGATYCSPYITMDGAYHARPSGQTSALPPTSAFRGRVYLPQDELAQYGLCDDDVYSRRVTDNWREFMKGKINRARFYFNQAEEGASKLDKDNQWSVWSSLVLYQTILDAIEENDYVNHLLFWPLHNFKKYVFTFWLTTVRYNMVEQGLVKEHVDPLLMKSIGWQGGSILALETLKRVVVVGNRAWYALVAQGLRSVIMLCI</sequence>
<dbReference type="SUPFAM" id="SSF48576">
    <property type="entry name" value="Terpenoid synthases"/>
    <property type="match status" value="1"/>
</dbReference>
<keyword evidence="3" id="KW-0125">Carotenoid biosynthesis</keyword>
<dbReference type="GO" id="GO:0046905">
    <property type="term" value="F:15-cis-phytoene synthase activity"/>
    <property type="evidence" value="ECO:0007669"/>
    <property type="project" value="UniProtKB-EC"/>
</dbReference>
<evidence type="ECO:0000256" key="2">
    <source>
        <dbReference type="ARBA" id="ARBA00012396"/>
    </source>
</evidence>
<dbReference type="AlphaFoldDB" id="A0AA36E6E5"/>
<dbReference type="EC" id="2.5.1.32" evidence="2"/>
<dbReference type="PANTHER" id="PTHR31480">
    <property type="entry name" value="BIFUNCTIONAL LYCOPENE CYCLASE/PHYTOENE SYNTHASE"/>
    <property type="match status" value="1"/>
</dbReference>
<dbReference type="Gene3D" id="1.10.600.10">
    <property type="entry name" value="Farnesyl Diphosphate Synthase"/>
    <property type="match status" value="1"/>
</dbReference>
<dbReference type="EMBL" id="OX465081">
    <property type="protein sequence ID" value="CAI9283978.1"/>
    <property type="molecule type" value="Genomic_DNA"/>
</dbReference>
<comment type="catalytic activity">
    <reaction evidence="1">
        <text>2 (2E,6E,10E)-geranylgeranyl diphosphate = 15-cis-phytoene + 2 diphosphate</text>
        <dbReference type="Rhea" id="RHEA:34475"/>
        <dbReference type="ChEBI" id="CHEBI:27787"/>
        <dbReference type="ChEBI" id="CHEBI:33019"/>
        <dbReference type="ChEBI" id="CHEBI:58756"/>
        <dbReference type="EC" id="2.5.1.32"/>
    </reaction>
</comment>
<dbReference type="Pfam" id="PF00494">
    <property type="entry name" value="SQS_PSY"/>
    <property type="match status" value="1"/>
</dbReference>
<accession>A0AA36E6E5</accession>
<dbReference type="InterPro" id="IPR002060">
    <property type="entry name" value="Squ/phyt_synthse"/>
</dbReference>